<evidence type="ECO:0000256" key="1">
    <source>
        <dbReference type="SAM" id="MobiDB-lite"/>
    </source>
</evidence>
<gene>
    <name evidence="4" type="ORF">NP233_g531</name>
</gene>
<dbReference type="Pfam" id="PF10607">
    <property type="entry name" value="CTLH"/>
    <property type="match status" value="1"/>
</dbReference>
<dbReference type="PROSITE" id="PS50896">
    <property type="entry name" value="LISH"/>
    <property type="match status" value="1"/>
</dbReference>
<evidence type="ECO:0000313" key="4">
    <source>
        <dbReference type="EMBL" id="KAJ3576275.1"/>
    </source>
</evidence>
<dbReference type="InterPro" id="IPR013144">
    <property type="entry name" value="CRA_dom"/>
</dbReference>
<dbReference type="PROSITE" id="PS50897">
    <property type="entry name" value="CTLH"/>
    <property type="match status" value="1"/>
</dbReference>
<dbReference type="InterPro" id="IPR043136">
    <property type="entry name" value="B30.2/SPRY_sf"/>
</dbReference>
<evidence type="ECO:0000259" key="2">
    <source>
        <dbReference type="PROSITE" id="PS50188"/>
    </source>
</evidence>
<dbReference type="EMBL" id="JANIEX010000015">
    <property type="protein sequence ID" value="KAJ3576275.1"/>
    <property type="molecule type" value="Genomic_DNA"/>
</dbReference>
<dbReference type="PANTHER" id="PTHR12864">
    <property type="entry name" value="RAN BINDING PROTEIN 9-RELATED"/>
    <property type="match status" value="1"/>
</dbReference>
<dbReference type="AlphaFoldDB" id="A0AAD5W469"/>
<dbReference type="Pfam" id="PF08513">
    <property type="entry name" value="LisH"/>
    <property type="match status" value="1"/>
</dbReference>
<feature type="compositionally biased region" description="Low complexity" evidence="1">
    <location>
        <begin position="1"/>
        <end position="44"/>
    </location>
</feature>
<dbReference type="InterPro" id="IPR003877">
    <property type="entry name" value="SPRY_dom"/>
</dbReference>
<reference evidence="4" key="1">
    <citation type="submission" date="2022-07" db="EMBL/GenBank/DDBJ databases">
        <title>Genome Sequence of Leucocoprinus birnbaumii.</title>
        <authorList>
            <person name="Buettner E."/>
        </authorList>
    </citation>
    <scope>NUCLEOTIDE SEQUENCE</scope>
    <source>
        <strain evidence="4">VT141</strain>
    </source>
</reference>
<evidence type="ECO:0000313" key="5">
    <source>
        <dbReference type="Proteomes" id="UP001213000"/>
    </source>
</evidence>
<dbReference type="SUPFAM" id="SSF49899">
    <property type="entry name" value="Concanavalin A-like lectins/glucanases"/>
    <property type="match status" value="1"/>
</dbReference>
<comment type="caution">
    <text evidence="4">The sequence shown here is derived from an EMBL/GenBank/DDBJ whole genome shotgun (WGS) entry which is preliminary data.</text>
</comment>
<dbReference type="Gene3D" id="2.60.120.920">
    <property type="match status" value="1"/>
</dbReference>
<name>A0AAD5W469_9AGAR</name>
<feature type="domain" description="CTLH" evidence="3">
    <location>
        <begin position="534"/>
        <end position="592"/>
    </location>
</feature>
<feature type="compositionally biased region" description="Polar residues" evidence="1">
    <location>
        <begin position="115"/>
        <end position="135"/>
    </location>
</feature>
<feature type="compositionally biased region" description="Low complexity" evidence="1">
    <location>
        <begin position="654"/>
        <end position="664"/>
    </location>
</feature>
<organism evidence="4 5">
    <name type="scientific">Leucocoprinus birnbaumii</name>
    <dbReference type="NCBI Taxonomy" id="56174"/>
    <lineage>
        <taxon>Eukaryota</taxon>
        <taxon>Fungi</taxon>
        <taxon>Dikarya</taxon>
        <taxon>Basidiomycota</taxon>
        <taxon>Agaricomycotina</taxon>
        <taxon>Agaricomycetes</taxon>
        <taxon>Agaricomycetidae</taxon>
        <taxon>Agaricales</taxon>
        <taxon>Agaricineae</taxon>
        <taxon>Agaricaceae</taxon>
        <taxon>Leucocoprinus</taxon>
    </lineage>
</organism>
<proteinExistence type="predicted"/>
<dbReference type="InterPro" id="IPR001870">
    <property type="entry name" value="B30.2/SPRY"/>
</dbReference>
<feature type="region of interest" description="Disordered" evidence="1">
    <location>
        <begin position="182"/>
        <end position="289"/>
    </location>
</feature>
<dbReference type="InterPro" id="IPR013320">
    <property type="entry name" value="ConA-like_dom_sf"/>
</dbReference>
<feature type="region of interest" description="Disordered" evidence="1">
    <location>
        <begin position="1"/>
        <end position="53"/>
    </location>
</feature>
<dbReference type="InterPro" id="IPR006595">
    <property type="entry name" value="CTLH_C"/>
</dbReference>
<protein>
    <recommendedName>
        <fullName evidence="6">SPRY-domain-containing protein</fullName>
    </recommendedName>
</protein>
<evidence type="ECO:0000259" key="3">
    <source>
        <dbReference type="PROSITE" id="PS50897"/>
    </source>
</evidence>
<dbReference type="SMART" id="SM00449">
    <property type="entry name" value="SPRY"/>
    <property type="match status" value="1"/>
</dbReference>
<dbReference type="InterPro" id="IPR006594">
    <property type="entry name" value="LisH"/>
</dbReference>
<feature type="domain" description="B30.2/SPRY" evidence="2">
    <location>
        <begin position="230"/>
        <end position="422"/>
    </location>
</feature>
<dbReference type="SMART" id="SM00757">
    <property type="entry name" value="CRA"/>
    <property type="match status" value="1"/>
</dbReference>
<dbReference type="PROSITE" id="PS50188">
    <property type="entry name" value="B302_SPRY"/>
    <property type="match status" value="1"/>
</dbReference>
<dbReference type="InterPro" id="IPR024964">
    <property type="entry name" value="CTLH/CRA"/>
</dbReference>
<feature type="compositionally biased region" description="Acidic residues" evidence="1">
    <location>
        <begin position="620"/>
        <end position="631"/>
    </location>
</feature>
<feature type="compositionally biased region" description="Basic and acidic residues" evidence="1">
    <location>
        <begin position="265"/>
        <end position="284"/>
    </location>
</feature>
<feature type="region of interest" description="Disordered" evidence="1">
    <location>
        <begin position="112"/>
        <end position="158"/>
    </location>
</feature>
<dbReference type="InterPro" id="IPR050618">
    <property type="entry name" value="Ubq-SigPath_Reg"/>
</dbReference>
<dbReference type="Proteomes" id="UP001213000">
    <property type="component" value="Unassembled WGS sequence"/>
</dbReference>
<feature type="region of interest" description="Disordered" evidence="1">
    <location>
        <begin position="595"/>
        <end position="665"/>
    </location>
</feature>
<evidence type="ECO:0008006" key="6">
    <source>
        <dbReference type="Google" id="ProtNLM"/>
    </source>
</evidence>
<dbReference type="SMART" id="SM00668">
    <property type="entry name" value="CTLH"/>
    <property type="match status" value="1"/>
</dbReference>
<accession>A0AAD5W469</accession>
<keyword evidence="5" id="KW-1185">Reference proteome</keyword>
<sequence>MTSRPGRSSSIPIPRNPSASSSTRNIESVISIPSISPSRPRLSSTQGLSHRAGGLDVARSVSASHRSIHDSVSVSVSPTRLLSRSATLSMSHQGRPPVRVSTNFEPRVVHAIPDASQSVDSNCAQPQSPTQTRRTSGVGGRSVSAQRHTPSIPLLPNTTPVSFPRPAYLEHSALRNLLVTETPSPALTGPAPPRKVTPPARGVPSHGYAMSPSTDSDEDTSPSPPPIPRNSRSTPAPFIPEEQVTYPLPTRWSDQERSSSLSVSHDGRELSHHGTNNSDKEHGANARANHPVPPACGIYYFEVEIRCKEQKSHISIGSFASPAVKFSRLPGWEPSSWGYYGDDGHAYENGRPGVAYAQTFGFGDVIGCGIDFTTHKMFYTKNSTFLGPVFDDVGKDNIKLYPVIGLRHSGDCVRVNFGHESFRFDIEDHVHQRRNATWATIMKTPLDSTLLRRRYHKNAIKSLITITEPPSALSEDESKSVLNQLVLSYLVHHGYAKAARAFHKQQSSVSKMPESDVDMDSSLERDELDDFEGDIERRTGIVNSVINGNIDTALEDIQRYYPTVLEAEDGLIRFKLRCRKLVELILEAHEIKRRMSNGKGREESPDDLPEPSSSRRTLDDDGMNMDVDEDAYSFAPTAYPPPVQRSKLVPPRSPSGSSYGSRPPTSVDFEAALTRAIEYGQNFNNEFKLEKRPELRQMFEQASSVIAWDNPLEAGGGTAEVAGHDARLALANELNEAILKSQGRPVRPTLEMAYRHTAACMTQLGVTGVGAAVFADMPRELLDT</sequence>
<dbReference type="Pfam" id="PF00622">
    <property type="entry name" value="SPRY"/>
    <property type="match status" value="1"/>
</dbReference>